<evidence type="ECO:0000313" key="2">
    <source>
        <dbReference type="Proteomes" id="UP001197974"/>
    </source>
</evidence>
<keyword evidence="2" id="KW-1185">Reference proteome</keyword>
<organism evidence="1 2">
    <name type="scientific">Bacillus carboniphilus</name>
    <dbReference type="NCBI Taxonomy" id="86663"/>
    <lineage>
        <taxon>Bacteria</taxon>
        <taxon>Bacillati</taxon>
        <taxon>Bacillota</taxon>
        <taxon>Bacilli</taxon>
        <taxon>Bacillales</taxon>
        <taxon>Bacillaceae</taxon>
        <taxon>Bacillus</taxon>
    </lineage>
</organism>
<sequence>MLSFAADPTVFHNEDSIQTKPIDICFIGTAWDSRIKFIDRLSKYIDTNKLMIIGPGWEKLKRYPKLKDQIINKPLSMEETRGYLVKSKIVLNKHRKHNEITKNYNDHLKLFNYCPLSFYLAVKRLIF</sequence>
<dbReference type="Gene3D" id="3.40.50.2000">
    <property type="entry name" value="Glycogen Phosphorylase B"/>
    <property type="match status" value="1"/>
</dbReference>
<gene>
    <name evidence="1" type="ORF">LC087_14655</name>
</gene>
<evidence type="ECO:0000313" key="1">
    <source>
        <dbReference type="EMBL" id="WLR42017.1"/>
    </source>
</evidence>
<dbReference type="EMBL" id="CP129013">
    <property type="protein sequence ID" value="WLR42017.1"/>
    <property type="molecule type" value="Genomic_DNA"/>
</dbReference>
<accession>A0ABY9JUB4</accession>
<dbReference type="Proteomes" id="UP001197974">
    <property type="component" value="Chromosome"/>
</dbReference>
<dbReference type="RefSeq" id="WP_306019673.1">
    <property type="nucleotide sequence ID" value="NZ_CP129013.1"/>
</dbReference>
<proteinExistence type="predicted"/>
<reference evidence="1 2" key="1">
    <citation type="submission" date="2023-06" db="EMBL/GenBank/DDBJ databases">
        <title>Five Gram-positive bacteria isolated from mangrove sediments in Shenzhen, Guangdong, China.</title>
        <authorList>
            <person name="Yu S."/>
            <person name="Zheng W."/>
            <person name="Huang Y."/>
        </authorList>
    </citation>
    <scope>NUCLEOTIDE SEQUENCE [LARGE SCALE GENOMIC DNA]</scope>
    <source>
        <strain evidence="1 2">SaN35-3</strain>
    </source>
</reference>
<protein>
    <submittedName>
        <fullName evidence="1">Uncharacterized protein</fullName>
    </submittedName>
</protein>
<name>A0ABY9JUB4_9BACI</name>